<evidence type="ECO:0008006" key="2">
    <source>
        <dbReference type="Google" id="ProtNLM"/>
    </source>
</evidence>
<organism evidence="1">
    <name type="scientific">marine metagenome</name>
    <dbReference type="NCBI Taxonomy" id="408172"/>
    <lineage>
        <taxon>unclassified sequences</taxon>
        <taxon>metagenomes</taxon>
        <taxon>ecological metagenomes</taxon>
    </lineage>
</organism>
<dbReference type="EMBL" id="UINC01052565">
    <property type="protein sequence ID" value="SVB68041.1"/>
    <property type="molecule type" value="Genomic_DNA"/>
</dbReference>
<evidence type="ECO:0000313" key="1">
    <source>
        <dbReference type="EMBL" id="SVB68041.1"/>
    </source>
</evidence>
<feature type="non-terminal residue" evidence="1">
    <location>
        <position position="300"/>
    </location>
</feature>
<sequence>MNFKVTLALIAVAAIAGAVYFLNPFEKEEEKALPRPWFYQVSVDDMTSIGVQSEGYDVLFNKTTEGTWAFDIEGDIPPDHMRWGGIAYLLGGPQTKRDLTETKVIIEDPAEYGLADPHTIVDIGLTFDRYLQFRLGDKTTDGDHHYGQISGFPQLFLIADTWGEVISRLAKDPPYPKYYVIRNPKSIEEFNLFPRTDDPAIDPAQLSFTKKDGEWVVTDYLVSADPHLVDMSKWEKILPLLSRPEGMKVHRHKVEDRDYSEWGIGDNSLSIEMRFRGVSETGTNYVDGALLLIGNKSEDG</sequence>
<dbReference type="AlphaFoldDB" id="A0A382G1G2"/>
<reference evidence="1" key="1">
    <citation type="submission" date="2018-05" db="EMBL/GenBank/DDBJ databases">
        <authorList>
            <person name="Lanie J.A."/>
            <person name="Ng W.-L."/>
            <person name="Kazmierczak K.M."/>
            <person name="Andrzejewski T.M."/>
            <person name="Davidsen T.M."/>
            <person name="Wayne K.J."/>
            <person name="Tettelin H."/>
            <person name="Glass J.I."/>
            <person name="Rusch D."/>
            <person name="Podicherti R."/>
            <person name="Tsui H.-C.T."/>
            <person name="Winkler M.E."/>
        </authorList>
    </citation>
    <scope>NUCLEOTIDE SEQUENCE</scope>
</reference>
<protein>
    <recommendedName>
        <fullName evidence="2">DUF4340 domain-containing protein</fullName>
    </recommendedName>
</protein>
<proteinExistence type="predicted"/>
<gene>
    <name evidence="1" type="ORF">METZ01_LOCUS220895</name>
</gene>
<accession>A0A382G1G2</accession>
<name>A0A382G1G2_9ZZZZ</name>